<evidence type="ECO:0000256" key="3">
    <source>
        <dbReference type="ARBA" id="ARBA00023163"/>
    </source>
</evidence>
<proteinExistence type="predicted"/>
<feature type="DNA-binding region" description="H-T-H motif" evidence="4">
    <location>
        <begin position="33"/>
        <end position="52"/>
    </location>
</feature>
<dbReference type="GO" id="GO:0000976">
    <property type="term" value="F:transcription cis-regulatory region binding"/>
    <property type="evidence" value="ECO:0007669"/>
    <property type="project" value="TreeGrafter"/>
</dbReference>
<name>A0A1U9KV77_9PROT</name>
<dbReference type="KEGG" id="nch:A0U93_12760"/>
<keyword evidence="3" id="KW-0804">Transcription</keyword>
<dbReference type="Gene3D" id="1.10.357.10">
    <property type="entry name" value="Tetracycline Repressor, domain 2"/>
    <property type="match status" value="1"/>
</dbReference>
<dbReference type="PANTHER" id="PTHR30055">
    <property type="entry name" value="HTH-TYPE TRANSCRIPTIONAL REGULATOR RUTR"/>
    <property type="match status" value="1"/>
</dbReference>
<dbReference type="InterPro" id="IPR001647">
    <property type="entry name" value="HTH_TetR"/>
</dbReference>
<keyword evidence="1" id="KW-0805">Transcription regulation</keyword>
<sequence>MPGLRELKQARVRTKLIAEAMHLFAGRGFEAVTVDEIAAAAGVSRRTLFRYFDTKGDIVFAWASTMTDVLRETMAQAAPDEQPGPAMRRAFTTVIKRIAPTTKECLALVRLIEQSPALRVHSLRKYAAWEESIIDAWRDRLPASDNTHLAASVLARSSIAAFRAALEEWLRCDGRTALAPLLARTFELQRDIFDKDLHSVS</sequence>
<protein>
    <recommendedName>
        <fullName evidence="5">HTH tetR-type domain-containing protein</fullName>
    </recommendedName>
</protein>
<dbReference type="Gene3D" id="1.10.10.60">
    <property type="entry name" value="Homeodomain-like"/>
    <property type="match status" value="1"/>
</dbReference>
<dbReference type="PANTHER" id="PTHR30055:SF238">
    <property type="entry name" value="MYCOFACTOCIN BIOSYNTHESIS TRANSCRIPTIONAL REGULATOR MFTR-RELATED"/>
    <property type="match status" value="1"/>
</dbReference>
<keyword evidence="2 4" id="KW-0238">DNA-binding</keyword>
<dbReference type="InterPro" id="IPR009057">
    <property type="entry name" value="Homeodomain-like_sf"/>
</dbReference>
<evidence type="ECO:0000313" key="7">
    <source>
        <dbReference type="Proteomes" id="UP000188604"/>
    </source>
</evidence>
<dbReference type="PROSITE" id="PS01081">
    <property type="entry name" value="HTH_TETR_1"/>
    <property type="match status" value="1"/>
</dbReference>
<dbReference type="Proteomes" id="UP000188604">
    <property type="component" value="Chromosome"/>
</dbReference>
<dbReference type="InterPro" id="IPR023772">
    <property type="entry name" value="DNA-bd_HTH_TetR-type_CS"/>
</dbReference>
<dbReference type="STRING" id="320497.A0U93_12760"/>
<dbReference type="AlphaFoldDB" id="A0A1U9KV77"/>
<gene>
    <name evidence="6" type="ORF">A0U93_12760</name>
</gene>
<evidence type="ECO:0000256" key="1">
    <source>
        <dbReference type="ARBA" id="ARBA00023015"/>
    </source>
</evidence>
<evidence type="ECO:0000313" key="6">
    <source>
        <dbReference type="EMBL" id="AQS89520.1"/>
    </source>
</evidence>
<dbReference type="EMBL" id="CP014691">
    <property type="protein sequence ID" value="AQS89520.1"/>
    <property type="molecule type" value="Genomic_DNA"/>
</dbReference>
<evidence type="ECO:0000256" key="2">
    <source>
        <dbReference type="ARBA" id="ARBA00023125"/>
    </source>
</evidence>
<dbReference type="InterPro" id="IPR041347">
    <property type="entry name" value="MftR_C"/>
</dbReference>
<dbReference type="InterPro" id="IPR050109">
    <property type="entry name" value="HTH-type_TetR-like_transc_reg"/>
</dbReference>
<dbReference type="PRINTS" id="PR00455">
    <property type="entry name" value="HTHTETR"/>
</dbReference>
<feature type="domain" description="HTH tetR-type" evidence="5">
    <location>
        <begin position="10"/>
        <end position="70"/>
    </location>
</feature>
<accession>A0A1U9KV77</accession>
<organism evidence="6 7">
    <name type="scientific">Neoasaia chiangmaiensis</name>
    <dbReference type="NCBI Taxonomy" id="320497"/>
    <lineage>
        <taxon>Bacteria</taxon>
        <taxon>Pseudomonadati</taxon>
        <taxon>Pseudomonadota</taxon>
        <taxon>Alphaproteobacteria</taxon>
        <taxon>Acetobacterales</taxon>
        <taxon>Acetobacteraceae</taxon>
        <taxon>Neoasaia</taxon>
    </lineage>
</organism>
<dbReference type="PROSITE" id="PS50977">
    <property type="entry name" value="HTH_TETR_2"/>
    <property type="match status" value="1"/>
</dbReference>
<evidence type="ECO:0000256" key="4">
    <source>
        <dbReference type="PROSITE-ProRule" id="PRU00335"/>
    </source>
</evidence>
<dbReference type="Pfam" id="PF17754">
    <property type="entry name" value="TetR_C_14"/>
    <property type="match status" value="1"/>
</dbReference>
<reference evidence="6 7" key="1">
    <citation type="submission" date="2016-03" db="EMBL/GenBank/DDBJ databases">
        <title>Acetic acid bacteria sequencing.</title>
        <authorList>
            <person name="Brandt J."/>
            <person name="Jakob F."/>
            <person name="Vogel R.F."/>
        </authorList>
    </citation>
    <scope>NUCLEOTIDE SEQUENCE [LARGE SCALE GENOMIC DNA]</scope>
    <source>
        <strain evidence="6 7">NBRC 101099</strain>
    </source>
</reference>
<dbReference type="SUPFAM" id="SSF46689">
    <property type="entry name" value="Homeodomain-like"/>
    <property type="match status" value="1"/>
</dbReference>
<dbReference type="GO" id="GO:0003700">
    <property type="term" value="F:DNA-binding transcription factor activity"/>
    <property type="evidence" value="ECO:0007669"/>
    <property type="project" value="TreeGrafter"/>
</dbReference>
<keyword evidence="7" id="KW-1185">Reference proteome</keyword>
<dbReference type="Pfam" id="PF00440">
    <property type="entry name" value="TetR_N"/>
    <property type="match status" value="1"/>
</dbReference>
<evidence type="ECO:0000259" key="5">
    <source>
        <dbReference type="PROSITE" id="PS50977"/>
    </source>
</evidence>